<dbReference type="Proteomes" id="UP000886883">
    <property type="component" value="Unassembled WGS sequence"/>
</dbReference>
<dbReference type="AlphaFoldDB" id="A0A9D2MRF6"/>
<sequence>YEWLSGCNDIPGVPDKPSCCDIHPLPCVHGKYPGFVIALLLFGHHNPPSGVSGSYNKHSDRCGAA</sequence>
<dbReference type="EMBL" id="DWXE01000020">
    <property type="protein sequence ID" value="HJB90927.1"/>
    <property type="molecule type" value="Genomic_DNA"/>
</dbReference>
<evidence type="ECO:0000313" key="2">
    <source>
        <dbReference type="Proteomes" id="UP000886883"/>
    </source>
</evidence>
<reference evidence="1" key="2">
    <citation type="submission" date="2021-04" db="EMBL/GenBank/DDBJ databases">
        <authorList>
            <person name="Gilroy R."/>
        </authorList>
    </citation>
    <scope>NUCLEOTIDE SEQUENCE</scope>
    <source>
        <strain evidence="1">USAMLcec3-2134</strain>
    </source>
</reference>
<feature type="non-terminal residue" evidence="1">
    <location>
        <position position="1"/>
    </location>
</feature>
<reference evidence="1" key="1">
    <citation type="journal article" date="2021" name="PeerJ">
        <title>Extensive microbial diversity within the chicken gut microbiome revealed by metagenomics and culture.</title>
        <authorList>
            <person name="Gilroy R."/>
            <person name="Ravi A."/>
            <person name="Getino M."/>
            <person name="Pursley I."/>
            <person name="Horton D.L."/>
            <person name="Alikhan N.F."/>
            <person name="Baker D."/>
            <person name="Gharbi K."/>
            <person name="Hall N."/>
            <person name="Watson M."/>
            <person name="Adriaenssens E.M."/>
            <person name="Foster-Nyarko E."/>
            <person name="Jarju S."/>
            <person name="Secka A."/>
            <person name="Antonio M."/>
            <person name="Oren A."/>
            <person name="Chaudhuri R.R."/>
            <person name="La Ragione R."/>
            <person name="Hildebrand F."/>
            <person name="Pallen M.J."/>
        </authorList>
    </citation>
    <scope>NUCLEOTIDE SEQUENCE</scope>
    <source>
        <strain evidence="1">USAMLcec3-2134</strain>
    </source>
</reference>
<gene>
    <name evidence="1" type="ORF">H9763_05590</name>
</gene>
<accession>A0A9D2MRF6</accession>
<evidence type="ECO:0000313" key="1">
    <source>
        <dbReference type="EMBL" id="HJB90927.1"/>
    </source>
</evidence>
<name>A0A9D2MRF6_9FIRM</name>
<protein>
    <submittedName>
        <fullName evidence="1">Uncharacterized protein</fullName>
    </submittedName>
</protein>
<comment type="caution">
    <text evidence="1">The sequence shown here is derived from an EMBL/GenBank/DDBJ whole genome shotgun (WGS) entry which is preliminary data.</text>
</comment>
<proteinExistence type="predicted"/>
<organism evidence="1 2">
    <name type="scientific">Candidatus Eisenbergiella merdigallinarum</name>
    <dbReference type="NCBI Taxonomy" id="2838552"/>
    <lineage>
        <taxon>Bacteria</taxon>
        <taxon>Bacillati</taxon>
        <taxon>Bacillota</taxon>
        <taxon>Clostridia</taxon>
        <taxon>Lachnospirales</taxon>
        <taxon>Lachnospiraceae</taxon>
        <taxon>Eisenbergiella</taxon>
    </lineage>
</organism>